<evidence type="ECO:0000313" key="2">
    <source>
        <dbReference type="WBParaSite" id="ES5_v2.g25375.t1"/>
    </source>
</evidence>
<organism evidence="1 2">
    <name type="scientific">Panagrolaimus sp. ES5</name>
    <dbReference type="NCBI Taxonomy" id="591445"/>
    <lineage>
        <taxon>Eukaryota</taxon>
        <taxon>Metazoa</taxon>
        <taxon>Ecdysozoa</taxon>
        <taxon>Nematoda</taxon>
        <taxon>Chromadorea</taxon>
        <taxon>Rhabditida</taxon>
        <taxon>Tylenchina</taxon>
        <taxon>Panagrolaimomorpha</taxon>
        <taxon>Panagrolaimoidea</taxon>
        <taxon>Panagrolaimidae</taxon>
        <taxon>Panagrolaimus</taxon>
    </lineage>
</organism>
<dbReference type="Proteomes" id="UP000887579">
    <property type="component" value="Unplaced"/>
</dbReference>
<protein>
    <submittedName>
        <fullName evidence="2">F-box domain-containing protein</fullName>
    </submittedName>
</protein>
<evidence type="ECO:0000313" key="1">
    <source>
        <dbReference type="Proteomes" id="UP000887579"/>
    </source>
</evidence>
<reference evidence="2" key="1">
    <citation type="submission" date="2022-11" db="UniProtKB">
        <authorList>
            <consortium name="WormBaseParasite"/>
        </authorList>
    </citation>
    <scope>IDENTIFICATION</scope>
</reference>
<dbReference type="WBParaSite" id="ES5_v2.g25375.t1">
    <property type="protein sequence ID" value="ES5_v2.g25375.t1"/>
    <property type="gene ID" value="ES5_v2.g25375"/>
</dbReference>
<proteinExistence type="predicted"/>
<sequence>MAFNLLFLNLFILRLEKLPGIRHFLILKAFINELHDLMDFPLISLRSLKFFLRLFYLIFELTCVSIGGILCCVFIIYGYSAYQIGRYLFKKIYHAYILYSITPIRYTNLPYSVQRRLLQTLSIQDLRNLQKTNKNIFNFGENLRGIPIDEIVFDYDLEMMDTVTKKRNDEIGLSIQMSNIQKHQAKLRKVTNLKRIAIVGTSKDTVDYWEAFQSLPKCKIDTIFFDGILQDFDLLQSIINKFTPDTVYCQIEIQRAQPPTLSNILESFGETKVTNLICAIFPATLFPPEDDLISLTTFYKSHSNFLEITCFLQQSETKWRKYWHKRSDFGYQEVEHILPFDFSKWILLN</sequence>
<name>A0AC34G6K1_9BILA</name>
<accession>A0AC34G6K1</accession>